<dbReference type="Pfam" id="PF13401">
    <property type="entry name" value="AAA_22"/>
    <property type="match status" value="1"/>
</dbReference>
<feature type="compositionally biased region" description="Basic and acidic residues" evidence="1">
    <location>
        <begin position="346"/>
        <end position="357"/>
    </location>
</feature>
<dbReference type="InterPro" id="IPR049945">
    <property type="entry name" value="AAA_22"/>
</dbReference>
<name>A0ABT8SGV0_9BURK</name>
<keyword evidence="4" id="KW-1185">Reference proteome</keyword>
<sequence length="357" mass="39458">MQDASTAANLTPPTSVAEQLALCPIHPVVRRQYNLPTSPLKQAGDEVLMRVARRQAACPFMGDSRFGKTCALNYIEAELHEVMPAVLVVKLVAASLRSRSSCTFHDHLFSACGGHIGPGRADGSRSLRRAAHRLVVQAHDNGSDQVVILVDEFGRLTVDELTYLADVTNLVQEHHIRTTTVAFGSCEIEMLRDTLRLCGRTDLIGRFMSGVMQFQGLCSEAELTEVMQAYDDPDIAQFPPGSGWSLTRFFWPTAWDAGHRLSHHCKHAWKAFADAARPEKLFQIGAEYWSLAIEHVLTTTMNFHLPTNPASAEIWPQAVEQSGFAHTLGVTYFPSRSSSTANSRKPPSEAHKHAEQE</sequence>
<evidence type="ECO:0000256" key="1">
    <source>
        <dbReference type="SAM" id="MobiDB-lite"/>
    </source>
</evidence>
<organism evidence="3 4">
    <name type="scientific">Variovorax ginsengisoli</name>
    <dbReference type="NCBI Taxonomy" id="363844"/>
    <lineage>
        <taxon>Bacteria</taxon>
        <taxon>Pseudomonadati</taxon>
        <taxon>Pseudomonadota</taxon>
        <taxon>Betaproteobacteria</taxon>
        <taxon>Burkholderiales</taxon>
        <taxon>Comamonadaceae</taxon>
        <taxon>Variovorax</taxon>
    </lineage>
</organism>
<feature type="domain" description="ORC1/DEAH AAA+ ATPase" evidence="2">
    <location>
        <begin position="60"/>
        <end position="188"/>
    </location>
</feature>
<evidence type="ECO:0000313" key="3">
    <source>
        <dbReference type="EMBL" id="MDO1538103.1"/>
    </source>
</evidence>
<feature type="compositionally biased region" description="Polar residues" evidence="1">
    <location>
        <begin position="335"/>
        <end position="345"/>
    </location>
</feature>
<dbReference type="EMBL" id="JAUKVY010000068">
    <property type="protein sequence ID" value="MDO1538103.1"/>
    <property type="molecule type" value="Genomic_DNA"/>
</dbReference>
<accession>A0ABT8SGV0</accession>
<proteinExistence type="predicted"/>
<dbReference type="RefSeq" id="WP_301816507.1">
    <property type="nucleotide sequence ID" value="NZ_JAUJZH010000068.1"/>
</dbReference>
<dbReference type="Proteomes" id="UP001169027">
    <property type="component" value="Unassembled WGS sequence"/>
</dbReference>
<comment type="caution">
    <text evidence="3">The sequence shown here is derived from an EMBL/GenBank/DDBJ whole genome shotgun (WGS) entry which is preliminary data.</text>
</comment>
<evidence type="ECO:0000259" key="2">
    <source>
        <dbReference type="Pfam" id="PF13401"/>
    </source>
</evidence>
<reference evidence="3" key="1">
    <citation type="submission" date="2023-06" db="EMBL/GenBank/DDBJ databases">
        <authorList>
            <person name="Jiang Y."/>
            <person name="Liu Q."/>
        </authorList>
    </citation>
    <scope>NUCLEOTIDE SEQUENCE</scope>
    <source>
        <strain evidence="3">CGMCC 1.12090</strain>
    </source>
</reference>
<evidence type="ECO:0000313" key="4">
    <source>
        <dbReference type="Proteomes" id="UP001169027"/>
    </source>
</evidence>
<feature type="region of interest" description="Disordered" evidence="1">
    <location>
        <begin position="335"/>
        <end position="357"/>
    </location>
</feature>
<gene>
    <name evidence="3" type="ORF">Q2T77_38390</name>
</gene>
<protein>
    <recommendedName>
        <fullName evidence="2">ORC1/DEAH AAA+ ATPase domain-containing protein</fullName>
    </recommendedName>
</protein>